<evidence type="ECO:0000313" key="1">
    <source>
        <dbReference type="EMBL" id="OLL24884.1"/>
    </source>
</evidence>
<gene>
    <name evidence="1" type="ORF">NEOLI_002631</name>
</gene>
<sequence length="127" mass="14834">MTTMLSSSHVYNRNLSTKHGGGQSIFAWREGRRYHNDKDAVYPLPCDLRELDRMNFTHYLFHHIFNKHFVAPFHDPESAPKKVLDVGCGTGVWILEADKAFKQMASSLREREYISQFRDVTTWNLSE</sequence>
<name>A0A1U7LQG2_NEOID</name>
<accession>A0A1U7LQG2</accession>
<evidence type="ECO:0008006" key="3">
    <source>
        <dbReference type="Google" id="ProtNLM"/>
    </source>
</evidence>
<dbReference type="STRING" id="1198029.A0A1U7LQG2"/>
<evidence type="ECO:0000313" key="2">
    <source>
        <dbReference type="Proteomes" id="UP000186594"/>
    </source>
</evidence>
<comment type="caution">
    <text evidence="1">The sequence shown here is derived from an EMBL/GenBank/DDBJ whole genome shotgun (WGS) entry which is preliminary data.</text>
</comment>
<protein>
    <recommendedName>
        <fullName evidence="3">Methyltransferase domain-containing protein</fullName>
    </recommendedName>
</protein>
<dbReference type="Proteomes" id="UP000186594">
    <property type="component" value="Unassembled WGS sequence"/>
</dbReference>
<proteinExistence type="predicted"/>
<keyword evidence="2" id="KW-1185">Reference proteome</keyword>
<dbReference type="EMBL" id="LXFE01000587">
    <property type="protein sequence ID" value="OLL24884.1"/>
    <property type="molecule type" value="Genomic_DNA"/>
</dbReference>
<dbReference type="InterPro" id="IPR029063">
    <property type="entry name" value="SAM-dependent_MTases_sf"/>
</dbReference>
<dbReference type="SUPFAM" id="SSF53335">
    <property type="entry name" value="S-adenosyl-L-methionine-dependent methyltransferases"/>
    <property type="match status" value="1"/>
</dbReference>
<organism evidence="1 2">
    <name type="scientific">Neolecta irregularis (strain DAH-3)</name>
    <dbReference type="NCBI Taxonomy" id="1198029"/>
    <lineage>
        <taxon>Eukaryota</taxon>
        <taxon>Fungi</taxon>
        <taxon>Dikarya</taxon>
        <taxon>Ascomycota</taxon>
        <taxon>Taphrinomycotina</taxon>
        <taxon>Neolectales</taxon>
        <taxon>Neolectaceae</taxon>
        <taxon>Neolecta</taxon>
    </lineage>
</organism>
<dbReference type="OrthoDB" id="2013972at2759"/>
<reference evidence="1 2" key="1">
    <citation type="submission" date="2016-04" db="EMBL/GenBank/DDBJ databases">
        <title>Evolutionary innovation and constraint leading to complex multicellularity in the Ascomycota.</title>
        <authorList>
            <person name="Cisse O."/>
            <person name="Nguyen A."/>
            <person name="Hewitt D.A."/>
            <person name="Jedd G."/>
            <person name="Stajich J.E."/>
        </authorList>
    </citation>
    <scope>NUCLEOTIDE SEQUENCE [LARGE SCALE GENOMIC DNA]</scope>
    <source>
        <strain evidence="1 2">DAH-3</strain>
    </source>
</reference>
<dbReference type="AlphaFoldDB" id="A0A1U7LQG2"/>